<evidence type="ECO:0000259" key="2">
    <source>
        <dbReference type="PROSITE" id="PS50943"/>
    </source>
</evidence>
<evidence type="ECO:0000313" key="3">
    <source>
        <dbReference type="EMBL" id="AND38323.1"/>
    </source>
</evidence>
<dbReference type="AlphaFoldDB" id="A0A160M7V2"/>
<dbReference type="SUPFAM" id="SSF48452">
    <property type="entry name" value="TPR-like"/>
    <property type="match status" value="1"/>
</dbReference>
<dbReference type="STRING" id="1196031.A361_04055"/>
<evidence type="ECO:0000256" key="1">
    <source>
        <dbReference type="PROSITE-ProRule" id="PRU00339"/>
    </source>
</evidence>
<name>A0A160M7V2_9BACI</name>
<organism evidence="3 4">
    <name type="scientific">Cytobacillus oceanisediminis 2691</name>
    <dbReference type="NCBI Taxonomy" id="1196031"/>
    <lineage>
        <taxon>Bacteria</taxon>
        <taxon>Bacillati</taxon>
        <taxon>Bacillota</taxon>
        <taxon>Bacilli</taxon>
        <taxon>Bacillales</taxon>
        <taxon>Bacillaceae</taxon>
        <taxon>Cytobacillus</taxon>
    </lineage>
</organism>
<dbReference type="PANTHER" id="PTHR12558">
    <property type="entry name" value="CELL DIVISION CYCLE 16,23,27"/>
    <property type="match status" value="1"/>
</dbReference>
<dbReference type="PROSITE" id="PS50293">
    <property type="entry name" value="TPR_REGION"/>
    <property type="match status" value="1"/>
</dbReference>
<dbReference type="CDD" id="cd00093">
    <property type="entry name" value="HTH_XRE"/>
    <property type="match status" value="1"/>
</dbReference>
<dbReference type="SMART" id="SM00530">
    <property type="entry name" value="HTH_XRE"/>
    <property type="match status" value="1"/>
</dbReference>
<dbReference type="InterPro" id="IPR001387">
    <property type="entry name" value="Cro/C1-type_HTH"/>
</dbReference>
<evidence type="ECO:0000313" key="4">
    <source>
        <dbReference type="Proteomes" id="UP000077856"/>
    </source>
</evidence>
<dbReference type="InterPro" id="IPR011990">
    <property type="entry name" value="TPR-like_helical_dom_sf"/>
</dbReference>
<dbReference type="Proteomes" id="UP000077856">
    <property type="component" value="Chromosome"/>
</dbReference>
<proteinExistence type="predicted"/>
<gene>
    <name evidence="3" type="ORF">A361_04055</name>
</gene>
<sequence>MQIRNSEIDFGKLVFYTRTKKEMTQQELSLGICSITYLSKLENSKIDPNEETLALLLKRLDIDIHDIHHNNLDIIQNLELWYLSIIKRDEPELIEQLKEINDSVIKNVYSTDLIFYSYLVKLRYYIHRKKKNEATTVLETLTKSKEKLNQHQSAYFTYLHGLYLCTILLDFPKGLEYFENIIYFFNDPQHEDPEFFYHLSLTYTKTYNTRMAVTYVEKALTIFNSKLFFKRSLECQLLLGVNLGRLKEYNRAIEILTQITEVAPGLDEKLTFAKALHNLGYLYSKIGRFNEAIDYYLKTLKYTDSQTDFYLNTIIELSTVLKENNRLKEAKEWIELAFKEYKPSNEQSSKLIQLKVLEFQISKNTDELIDFLENTAIPCFLEINEFGLLSKYYELLGNIYKRLHQYKKSSYYFESCLHLQKKMS</sequence>
<dbReference type="eggNOG" id="COG1396">
    <property type="taxonomic scope" value="Bacteria"/>
</dbReference>
<dbReference type="SUPFAM" id="SSF81901">
    <property type="entry name" value="HCP-like"/>
    <property type="match status" value="1"/>
</dbReference>
<dbReference type="PANTHER" id="PTHR12558:SF13">
    <property type="entry name" value="CELL DIVISION CYCLE PROTEIN 27 HOMOLOG"/>
    <property type="match status" value="1"/>
</dbReference>
<dbReference type="SMART" id="SM00028">
    <property type="entry name" value="TPR"/>
    <property type="match status" value="4"/>
</dbReference>
<feature type="repeat" description="TPR" evidence="1">
    <location>
        <begin position="273"/>
        <end position="306"/>
    </location>
</feature>
<dbReference type="Gene3D" id="1.25.40.10">
    <property type="entry name" value="Tetratricopeptide repeat domain"/>
    <property type="match status" value="1"/>
</dbReference>
<dbReference type="Pfam" id="PF01381">
    <property type="entry name" value="HTH_3"/>
    <property type="match status" value="1"/>
</dbReference>
<protein>
    <recommendedName>
        <fullName evidence="2">HTH cro/C1-type domain-containing protein</fullName>
    </recommendedName>
</protein>
<reference evidence="3 4" key="1">
    <citation type="submission" date="2016-04" db="EMBL/GenBank/DDBJ databases">
        <title>Complete genome sequence of Bacillus oceanisediminis strain 2691.</title>
        <authorList>
            <person name="Jeong H."/>
            <person name="Kim H.J."/>
            <person name="Lee D.-W."/>
        </authorList>
    </citation>
    <scope>NUCLEOTIDE SEQUENCE [LARGE SCALE GENOMIC DNA]</scope>
    <source>
        <strain evidence="3 4">2691</strain>
    </source>
</reference>
<dbReference type="SUPFAM" id="SSF47413">
    <property type="entry name" value="lambda repressor-like DNA-binding domains"/>
    <property type="match status" value="1"/>
</dbReference>
<feature type="domain" description="HTH cro/C1-type" evidence="2">
    <location>
        <begin position="18"/>
        <end position="67"/>
    </location>
</feature>
<dbReference type="InterPro" id="IPR019734">
    <property type="entry name" value="TPR_rpt"/>
</dbReference>
<dbReference type="Gene3D" id="1.25.40.1000">
    <property type="match status" value="1"/>
</dbReference>
<accession>A0A160M7V2</accession>
<dbReference type="Gene3D" id="1.10.260.40">
    <property type="entry name" value="lambda repressor-like DNA-binding domains"/>
    <property type="match status" value="1"/>
</dbReference>
<dbReference type="Pfam" id="PF13176">
    <property type="entry name" value="TPR_7"/>
    <property type="match status" value="1"/>
</dbReference>
<dbReference type="InterPro" id="IPR010982">
    <property type="entry name" value="Lambda_DNA-bd_dom_sf"/>
</dbReference>
<dbReference type="KEGG" id="bon:A361_04055"/>
<dbReference type="EMBL" id="CP015506">
    <property type="protein sequence ID" value="AND38323.1"/>
    <property type="molecule type" value="Genomic_DNA"/>
</dbReference>
<dbReference type="PROSITE" id="PS50005">
    <property type="entry name" value="TPR"/>
    <property type="match status" value="1"/>
</dbReference>
<dbReference type="RefSeq" id="WP_019379473.1">
    <property type="nucleotide sequence ID" value="NZ_CP015506.1"/>
</dbReference>
<dbReference type="PROSITE" id="PS50943">
    <property type="entry name" value="HTH_CROC1"/>
    <property type="match status" value="1"/>
</dbReference>
<keyword evidence="1" id="KW-0802">TPR repeat</keyword>
<dbReference type="GO" id="GO:0003677">
    <property type="term" value="F:DNA binding"/>
    <property type="evidence" value="ECO:0007669"/>
    <property type="project" value="InterPro"/>
</dbReference>